<keyword evidence="2" id="KW-0472">Membrane</keyword>
<dbReference type="Proteomes" id="UP000320386">
    <property type="component" value="Chromosome"/>
</dbReference>
<keyword evidence="2" id="KW-1133">Transmembrane helix</keyword>
<evidence type="ECO:0000313" key="4">
    <source>
        <dbReference type="Proteomes" id="UP000320386"/>
    </source>
</evidence>
<name>A0A518BWE1_9BACT</name>
<feature type="region of interest" description="Disordered" evidence="1">
    <location>
        <begin position="1"/>
        <end position="52"/>
    </location>
</feature>
<evidence type="ECO:0000313" key="3">
    <source>
        <dbReference type="EMBL" id="QDU71288.1"/>
    </source>
</evidence>
<sequence length="247" mass="26417">MTARRNTPFEVMGKATAGSESERSDLPTPPSAQSSAKPPPQPDPIPVEEPGDLLAPGEPLVLRIPKGFAAGAVALLLLLLVLAYWVGYQRGSGASVRGEQNAVTPSPPGPLQIETPPAFIGADLDSAGVVPINLETTPLGPHRPGSDADPRRDGLNYLILATYPADEADRLADFLAGQGVATVLDPVNNARFQVIAVNVGFTRDAFEQGIHETYRRTMLEIGRAWHAHNGRRGSDALQDMYFYRHGP</sequence>
<dbReference type="OrthoDB" id="9949358at2"/>
<dbReference type="RefSeq" id="WP_145445442.1">
    <property type="nucleotide sequence ID" value="NZ_CP036280.1"/>
</dbReference>
<organism evidence="3 4">
    <name type="scientific">Mucisphaera calidilacus</name>
    <dbReference type="NCBI Taxonomy" id="2527982"/>
    <lineage>
        <taxon>Bacteria</taxon>
        <taxon>Pseudomonadati</taxon>
        <taxon>Planctomycetota</taxon>
        <taxon>Phycisphaerae</taxon>
        <taxon>Phycisphaerales</taxon>
        <taxon>Phycisphaeraceae</taxon>
        <taxon>Mucisphaera</taxon>
    </lineage>
</organism>
<feature type="transmembrane region" description="Helical" evidence="2">
    <location>
        <begin position="68"/>
        <end position="87"/>
    </location>
</feature>
<proteinExistence type="predicted"/>
<dbReference type="AlphaFoldDB" id="A0A518BWE1"/>
<protein>
    <submittedName>
        <fullName evidence="3">Uncharacterized protein</fullName>
    </submittedName>
</protein>
<dbReference type="KEGG" id="mcad:Pan265_11370"/>
<keyword evidence="2" id="KW-0812">Transmembrane</keyword>
<evidence type="ECO:0000256" key="1">
    <source>
        <dbReference type="SAM" id="MobiDB-lite"/>
    </source>
</evidence>
<accession>A0A518BWE1</accession>
<keyword evidence="4" id="KW-1185">Reference proteome</keyword>
<dbReference type="EMBL" id="CP036280">
    <property type="protein sequence ID" value="QDU71288.1"/>
    <property type="molecule type" value="Genomic_DNA"/>
</dbReference>
<evidence type="ECO:0000256" key="2">
    <source>
        <dbReference type="SAM" id="Phobius"/>
    </source>
</evidence>
<gene>
    <name evidence="3" type="ORF">Pan265_11370</name>
</gene>
<feature type="compositionally biased region" description="Pro residues" evidence="1">
    <location>
        <begin position="37"/>
        <end position="47"/>
    </location>
</feature>
<reference evidence="3 4" key="1">
    <citation type="submission" date="2019-02" db="EMBL/GenBank/DDBJ databases">
        <title>Deep-cultivation of Planctomycetes and their phenomic and genomic characterization uncovers novel biology.</title>
        <authorList>
            <person name="Wiegand S."/>
            <person name="Jogler M."/>
            <person name="Boedeker C."/>
            <person name="Pinto D."/>
            <person name="Vollmers J."/>
            <person name="Rivas-Marin E."/>
            <person name="Kohn T."/>
            <person name="Peeters S.H."/>
            <person name="Heuer A."/>
            <person name="Rast P."/>
            <person name="Oberbeckmann S."/>
            <person name="Bunk B."/>
            <person name="Jeske O."/>
            <person name="Meyerdierks A."/>
            <person name="Storesund J.E."/>
            <person name="Kallscheuer N."/>
            <person name="Luecker S."/>
            <person name="Lage O.M."/>
            <person name="Pohl T."/>
            <person name="Merkel B.J."/>
            <person name="Hornburger P."/>
            <person name="Mueller R.-W."/>
            <person name="Bruemmer F."/>
            <person name="Labrenz M."/>
            <person name="Spormann A.M."/>
            <person name="Op den Camp H."/>
            <person name="Overmann J."/>
            <person name="Amann R."/>
            <person name="Jetten M.S.M."/>
            <person name="Mascher T."/>
            <person name="Medema M.H."/>
            <person name="Devos D.P."/>
            <person name="Kaster A.-K."/>
            <person name="Ovreas L."/>
            <person name="Rohde M."/>
            <person name="Galperin M.Y."/>
            <person name="Jogler C."/>
        </authorList>
    </citation>
    <scope>NUCLEOTIDE SEQUENCE [LARGE SCALE GENOMIC DNA]</scope>
    <source>
        <strain evidence="3 4">Pan265</strain>
    </source>
</reference>